<keyword evidence="2" id="KW-1185">Reference proteome</keyword>
<gene>
    <name evidence="1" type="ORF">JYK14_22290</name>
</gene>
<sequence length="84" mass="9298">MPKLQVVQTREYRLHRLEVVDNGKAGFSVTIVPPPNRGQPREVTRDSLVVTLADALNRAKAEIDAVMGPKPPPRVRPGGYSARR</sequence>
<protein>
    <submittedName>
        <fullName evidence="1">Uncharacterized protein</fullName>
    </submittedName>
</protein>
<evidence type="ECO:0000313" key="1">
    <source>
        <dbReference type="EMBL" id="MCO6418869.1"/>
    </source>
</evidence>
<dbReference type="RefSeq" id="WP_252955497.1">
    <property type="nucleotide sequence ID" value="NZ_JAFIRR010000155.1"/>
</dbReference>
<dbReference type="EMBL" id="JAFIRR010000155">
    <property type="protein sequence ID" value="MCO6418869.1"/>
    <property type="molecule type" value="Genomic_DNA"/>
</dbReference>
<proteinExistence type="predicted"/>
<comment type="caution">
    <text evidence="1">The sequence shown here is derived from an EMBL/GenBank/DDBJ whole genome shotgun (WGS) entry which is preliminary data.</text>
</comment>
<name>A0ABT1DAA4_9PROT</name>
<accession>A0ABT1DAA4</accession>
<organism evidence="1 2">
    <name type="scientific">Siccirubricoccus soli</name>
    <dbReference type="NCBI Taxonomy" id="2899147"/>
    <lineage>
        <taxon>Bacteria</taxon>
        <taxon>Pseudomonadati</taxon>
        <taxon>Pseudomonadota</taxon>
        <taxon>Alphaproteobacteria</taxon>
        <taxon>Acetobacterales</taxon>
        <taxon>Roseomonadaceae</taxon>
        <taxon>Siccirubricoccus</taxon>
    </lineage>
</organism>
<evidence type="ECO:0000313" key="2">
    <source>
        <dbReference type="Proteomes" id="UP001523392"/>
    </source>
</evidence>
<dbReference type="Proteomes" id="UP001523392">
    <property type="component" value="Unassembled WGS sequence"/>
</dbReference>
<reference evidence="1 2" key="1">
    <citation type="submission" date="2021-12" db="EMBL/GenBank/DDBJ databases">
        <title>Siccirubricoccus leaddurans sp. nov., a high concentration Zn2+ tolerance bacterium.</title>
        <authorList>
            <person name="Cao Y."/>
        </authorList>
    </citation>
    <scope>NUCLEOTIDE SEQUENCE [LARGE SCALE GENOMIC DNA]</scope>
    <source>
        <strain evidence="1 2">KC 17139</strain>
    </source>
</reference>